<dbReference type="GO" id="GO:0005525">
    <property type="term" value="F:GTP binding"/>
    <property type="evidence" value="ECO:0007669"/>
    <property type="project" value="InterPro"/>
</dbReference>
<dbReference type="InterPro" id="IPR027417">
    <property type="entry name" value="P-loop_NTPase"/>
</dbReference>
<feature type="region of interest" description="Disordered" evidence="4">
    <location>
        <begin position="977"/>
        <end position="1004"/>
    </location>
</feature>
<keyword evidence="1" id="KW-0378">Hydrolase</keyword>
<dbReference type="Proteomes" id="UP000838412">
    <property type="component" value="Chromosome 7"/>
</dbReference>
<name>A0A8K0A7J3_BRALA</name>
<reference evidence="5" key="1">
    <citation type="submission" date="2022-01" db="EMBL/GenBank/DDBJ databases">
        <authorList>
            <person name="Braso-Vives M."/>
        </authorList>
    </citation>
    <scope>NUCLEOTIDE SEQUENCE</scope>
</reference>
<dbReference type="InterPro" id="IPR001806">
    <property type="entry name" value="Small_GTPase"/>
</dbReference>
<organism evidence="5 6">
    <name type="scientific">Branchiostoma lanceolatum</name>
    <name type="common">Common lancelet</name>
    <name type="synonym">Amphioxus lanceolatum</name>
    <dbReference type="NCBI Taxonomy" id="7740"/>
    <lineage>
        <taxon>Eukaryota</taxon>
        <taxon>Metazoa</taxon>
        <taxon>Chordata</taxon>
        <taxon>Cephalochordata</taxon>
        <taxon>Leptocardii</taxon>
        <taxon>Amphioxiformes</taxon>
        <taxon>Branchiostomatidae</taxon>
        <taxon>Branchiostoma</taxon>
    </lineage>
</organism>
<dbReference type="GO" id="GO:0003924">
    <property type="term" value="F:GTPase activity"/>
    <property type="evidence" value="ECO:0007669"/>
    <property type="project" value="InterPro"/>
</dbReference>
<dbReference type="PROSITE" id="PS51419">
    <property type="entry name" value="RAB"/>
    <property type="match status" value="2"/>
</dbReference>
<evidence type="ECO:0000256" key="4">
    <source>
        <dbReference type="SAM" id="MobiDB-lite"/>
    </source>
</evidence>
<dbReference type="GO" id="GO:0000175">
    <property type="term" value="F:3'-5'-RNA exonuclease activity"/>
    <property type="evidence" value="ECO:0007669"/>
    <property type="project" value="InterPro"/>
</dbReference>
<accession>A0A8K0A7J3</accession>
<keyword evidence="3" id="KW-0175">Coiled coil</keyword>
<dbReference type="SMART" id="SM00174">
    <property type="entry name" value="RHO"/>
    <property type="match status" value="1"/>
</dbReference>
<evidence type="ECO:0000256" key="2">
    <source>
        <dbReference type="ARBA" id="ARBA00022741"/>
    </source>
</evidence>
<feature type="coiled-coil region" evidence="3">
    <location>
        <begin position="771"/>
        <end position="805"/>
    </location>
</feature>
<dbReference type="SUPFAM" id="SSF52540">
    <property type="entry name" value="P-loop containing nucleoside triphosphate hydrolases"/>
    <property type="match status" value="2"/>
</dbReference>
<dbReference type="EMBL" id="OV696692">
    <property type="protein sequence ID" value="CAH1270119.1"/>
    <property type="molecule type" value="Genomic_DNA"/>
</dbReference>
<dbReference type="InterPro" id="IPR005225">
    <property type="entry name" value="Small_GTP-bd"/>
</dbReference>
<keyword evidence="1" id="KW-0540">Nuclease</keyword>
<dbReference type="InterPro" id="IPR022894">
    <property type="entry name" value="Oligoribonuclease"/>
</dbReference>
<evidence type="ECO:0000256" key="3">
    <source>
        <dbReference type="SAM" id="Coils"/>
    </source>
</evidence>
<dbReference type="FunFam" id="3.40.50.300:FF:001447">
    <property type="entry name" value="Ras-related protein Rab-1B"/>
    <property type="match status" value="2"/>
</dbReference>
<dbReference type="Gene3D" id="3.40.50.300">
    <property type="entry name" value="P-loop containing nucleotide triphosphate hydrolases"/>
    <property type="match status" value="2"/>
</dbReference>
<protein>
    <submittedName>
        <fullName evidence="5">RAB2A protein</fullName>
    </submittedName>
</protein>
<dbReference type="SMART" id="SM00173">
    <property type="entry name" value="RAS"/>
    <property type="match status" value="1"/>
</dbReference>
<dbReference type="SMART" id="SM00175">
    <property type="entry name" value="RAB"/>
    <property type="match status" value="2"/>
</dbReference>
<dbReference type="AlphaFoldDB" id="A0A8K0A7J3"/>
<feature type="compositionally biased region" description="Gly residues" evidence="4">
    <location>
        <begin position="988"/>
        <end position="1004"/>
    </location>
</feature>
<gene>
    <name evidence="5" type="primary">RAB2A</name>
    <name evidence="5" type="ORF">BLAG_LOCUS22528</name>
</gene>
<keyword evidence="6" id="KW-1185">Reference proteome</keyword>
<dbReference type="PRINTS" id="PR00449">
    <property type="entry name" value="RASTRNSFRMNG"/>
</dbReference>
<evidence type="ECO:0000313" key="5">
    <source>
        <dbReference type="EMBL" id="CAH1270119.1"/>
    </source>
</evidence>
<proteinExistence type="predicted"/>
<dbReference type="Pfam" id="PF00071">
    <property type="entry name" value="Ras"/>
    <property type="match status" value="2"/>
</dbReference>
<dbReference type="PANTHER" id="PTHR11046">
    <property type="entry name" value="OLIGORIBONUCLEASE, MITOCHONDRIAL"/>
    <property type="match status" value="1"/>
</dbReference>
<sequence length="1004" mass="114049">MSYAYLFKYIIIGDTGVGKSCLLLQFTDKRFQPVHDLTIGVEFGARMITIDGKQIKLQIWDTMKQKTAEMHDLQESMKQQTRMSREESVKQNALLLRLRKDSEQTYSRLQGALVKLSEYNIRNVNKRIKRRDEKIKAQENEMKTQESDLQEKDSLIREKDEEIQKLTSVVKVLQEKLDKEVKSKNHAQQIKSHYKSSILRSHQLCDEDSTQFEEKLAHLEAENRELHDTMKKFLDSDEVETFEDGMFKDEVRQVYMILLSMDTGLNNIEFIIRTILDKLGGLKCGKLPKYATAQAMFAEARRLSQVHVADVVSKSTNITVGTDGTTKKHDKYGSVSFFTQDATLVAGVTEQLSGKTEHQVDMFKKIIHELSTACGKSEDEMWLSVKNTMSDRHVVNKCLNKQLEDIREEALKNVVKEWDNKSTEDKEKIKNMWNHFCSMHYIVGLATSAEVGLKKFENASLTSSEDATAEMENSCPSQAETGTHRLVRATCKAFSHTGACEKSGHPKEFEAYLQSCVPAKDNKLISFRGERFNVLFKNGGATYHHRNDLLAYLDTCETPNRLLQAVRSDLCVSEYVAGCRALGIINKVVTAPLWRLIESEGSILDMCQHFHQLHINFTSWEKDPSTLMDGEAIFPSVQNPQCSVYKSLFSQSHDDPGIRRLTCQALKSIMTEFLVVTERMLKDYLPGGIFHNPTQEQREEMASCPTNNTGLERTFAHVDRDVRLSPNATTLTREGKIMFRLNRTGHYLDTIPTEKKCAVFKEARKTGRSDRKLHQQERLQLKQHRQELLRERTQKQAMKKAAKEAALETLKDSVRQLGVWETAEHIEAGLSKLFTKKARLQALKQQIKFQKEAGQESFRSITRSYYRGAAGALLVYDITRRDTFNHLTTWLEDARQHSNSNMVIMLIGNKSDLESRREVKKEEGEAFAREHGLIFMETSAKTAANVEEAFINTAKEIYEKIQEGVFDINNEANGIKIGPQHSPSNPALGGGGGAGGSQAGGGCC</sequence>
<feature type="coiled-coil region" evidence="3">
    <location>
        <begin position="209"/>
        <end position="236"/>
    </location>
</feature>
<evidence type="ECO:0000256" key="1">
    <source>
        <dbReference type="ARBA" id="ARBA00022722"/>
    </source>
</evidence>
<dbReference type="OrthoDB" id="6414146at2759"/>
<dbReference type="NCBIfam" id="TIGR00231">
    <property type="entry name" value="small_GTP"/>
    <property type="match status" value="1"/>
</dbReference>
<evidence type="ECO:0000313" key="6">
    <source>
        <dbReference type="Proteomes" id="UP000838412"/>
    </source>
</evidence>
<dbReference type="PROSITE" id="PS51421">
    <property type="entry name" value="RAS"/>
    <property type="match status" value="1"/>
</dbReference>
<keyword evidence="2" id="KW-0547">Nucleotide-binding</keyword>
<dbReference type="PANTHER" id="PTHR11046:SF25">
    <property type="match status" value="1"/>
</dbReference>
<feature type="coiled-coil region" evidence="3">
    <location>
        <begin position="121"/>
        <end position="176"/>
    </location>
</feature>